<dbReference type="AlphaFoldDB" id="A0A075V1Y3"/>
<sequence length="213" mass="23431">MTTTAVETADKPARISKEDRVALAATDVATALPGKWTVGRGRNRDQVADVVCLATGVSVGFQPVPGPGAWCYQLVPGDLPRELDDVFLWHRRDPFPVVRFAVGAPAAEVATHIHQRLIPAFHQWLDRAQTARRERIQAQTRQYKAQCEIADQLESAFPQAPEPARIYCLRGDRMSITLTMSVDDALARIPALAQALRTDTTTPSTSTETQETT</sequence>
<evidence type="ECO:0000313" key="1">
    <source>
        <dbReference type="EMBL" id="AIG80497.1"/>
    </source>
</evidence>
<dbReference type="RefSeq" id="WP_038520601.1">
    <property type="nucleotide sequence ID" value="NZ_CP008953.1"/>
</dbReference>
<dbReference type="STRING" id="208439.AJAP_38560"/>
<proteinExistence type="predicted"/>
<keyword evidence="2" id="KW-1185">Reference proteome</keyword>
<dbReference type="KEGG" id="aja:AJAP_38560"/>
<reference evidence="1 2" key="1">
    <citation type="journal article" date="2014" name="J. Biotechnol.">
        <title>Complete genome sequence of the actinobacterium Amycolatopsis japonica MG417-CF17(T) (=DSM 44213T) producing (S,S)-N,N'-ethylenediaminedisuccinic acid.</title>
        <authorList>
            <person name="Stegmann E."/>
            <person name="Albersmeier A."/>
            <person name="Spohn M."/>
            <person name="Gert H."/>
            <person name="Weber T."/>
            <person name="Wohlleben W."/>
            <person name="Kalinowski J."/>
            <person name="Ruckert C."/>
        </authorList>
    </citation>
    <scope>NUCLEOTIDE SEQUENCE [LARGE SCALE GENOMIC DNA]</scope>
    <source>
        <strain evidence="2">MG417-CF17 (DSM 44213)</strain>
    </source>
</reference>
<evidence type="ECO:0000313" key="2">
    <source>
        <dbReference type="Proteomes" id="UP000028492"/>
    </source>
</evidence>
<gene>
    <name evidence="1" type="ORF">AJAP_38560</name>
</gene>
<dbReference type="HOGENOM" id="CLU_1292207_0_0_11"/>
<name>A0A075V1Y3_9PSEU</name>
<dbReference type="Proteomes" id="UP000028492">
    <property type="component" value="Chromosome"/>
</dbReference>
<protein>
    <submittedName>
        <fullName evidence="1">Uncharacterized protein</fullName>
    </submittedName>
</protein>
<organism evidence="1 2">
    <name type="scientific">Amycolatopsis japonica</name>
    <dbReference type="NCBI Taxonomy" id="208439"/>
    <lineage>
        <taxon>Bacteria</taxon>
        <taxon>Bacillati</taxon>
        <taxon>Actinomycetota</taxon>
        <taxon>Actinomycetes</taxon>
        <taxon>Pseudonocardiales</taxon>
        <taxon>Pseudonocardiaceae</taxon>
        <taxon>Amycolatopsis</taxon>
        <taxon>Amycolatopsis japonica group</taxon>
    </lineage>
</organism>
<accession>A0A075V1Y3</accession>
<dbReference type="EMBL" id="CP008953">
    <property type="protein sequence ID" value="AIG80497.1"/>
    <property type="molecule type" value="Genomic_DNA"/>
</dbReference>